<gene>
    <name evidence="1" type="ORF">KSB_41640</name>
</gene>
<reference evidence="1 2" key="1">
    <citation type="journal article" date="2021" name="Int. J. Syst. Evol. Microbiol.">
        <title>Reticulibacter mediterranei gen. nov., sp. nov., within the new family Reticulibacteraceae fam. nov., and Ktedonospora formicarum gen. nov., sp. nov., Ktedonobacter robiniae sp. nov., Dictyobacter formicarum sp. nov. and Dictyobacter arantiisoli sp. nov., belonging to the class Ktedonobacteria.</title>
        <authorList>
            <person name="Yabe S."/>
            <person name="Zheng Y."/>
            <person name="Wang C.M."/>
            <person name="Sakai Y."/>
            <person name="Abe K."/>
            <person name="Yokota A."/>
            <person name="Donadio S."/>
            <person name="Cavaletti L."/>
            <person name="Monciardini P."/>
        </authorList>
    </citation>
    <scope>NUCLEOTIDE SEQUENCE [LARGE SCALE GENOMIC DNA]</scope>
    <source>
        <strain evidence="1 2">SOSP1-30</strain>
    </source>
</reference>
<comment type="caution">
    <text evidence="1">The sequence shown here is derived from an EMBL/GenBank/DDBJ whole genome shotgun (WGS) entry which is preliminary data.</text>
</comment>
<keyword evidence="2" id="KW-1185">Reference proteome</keyword>
<accession>A0ABQ3USH7</accession>
<sequence>MGAIVVLGNVDSLVCVDKQKYASYYVIVRDDIVVIFDWSGEIDTRFNGTPVVQATGRDVVL</sequence>
<dbReference type="Proteomes" id="UP000654345">
    <property type="component" value="Unassembled WGS sequence"/>
</dbReference>
<protein>
    <submittedName>
        <fullName evidence="1">Uncharacterized protein</fullName>
    </submittedName>
</protein>
<name>A0ABQ3USH7_9CHLR</name>
<proteinExistence type="predicted"/>
<evidence type="ECO:0000313" key="2">
    <source>
        <dbReference type="Proteomes" id="UP000654345"/>
    </source>
</evidence>
<evidence type="ECO:0000313" key="1">
    <source>
        <dbReference type="EMBL" id="GHO55689.1"/>
    </source>
</evidence>
<dbReference type="EMBL" id="BNJG01000001">
    <property type="protein sequence ID" value="GHO55689.1"/>
    <property type="molecule type" value="Genomic_DNA"/>
</dbReference>
<organism evidence="1 2">
    <name type="scientific">Ktedonobacter robiniae</name>
    <dbReference type="NCBI Taxonomy" id="2778365"/>
    <lineage>
        <taxon>Bacteria</taxon>
        <taxon>Bacillati</taxon>
        <taxon>Chloroflexota</taxon>
        <taxon>Ktedonobacteria</taxon>
        <taxon>Ktedonobacterales</taxon>
        <taxon>Ktedonobacteraceae</taxon>
        <taxon>Ktedonobacter</taxon>
    </lineage>
</organism>